<dbReference type="AlphaFoldDB" id="A0A2A9EGZ6"/>
<feature type="transmembrane region" description="Helical" evidence="1">
    <location>
        <begin position="118"/>
        <end position="136"/>
    </location>
</feature>
<feature type="transmembrane region" description="Helical" evidence="1">
    <location>
        <begin position="142"/>
        <end position="161"/>
    </location>
</feature>
<dbReference type="OrthoDB" id="5181551at2"/>
<keyword evidence="1" id="KW-0812">Transmembrane</keyword>
<dbReference type="EMBL" id="PDJH01000001">
    <property type="protein sequence ID" value="PFG37512.1"/>
    <property type="molecule type" value="Genomic_DNA"/>
</dbReference>
<dbReference type="RefSeq" id="WP_143556620.1">
    <property type="nucleotide sequence ID" value="NZ_PDJH01000001.1"/>
</dbReference>
<organism evidence="2 3">
    <name type="scientific">Flavimobilis soli</name>
    <dbReference type="NCBI Taxonomy" id="442709"/>
    <lineage>
        <taxon>Bacteria</taxon>
        <taxon>Bacillati</taxon>
        <taxon>Actinomycetota</taxon>
        <taxon>Actinomycetes</taxon>
        <taxon>Micrococcales</taxon>
        <taxon>Jonesiaceae</taxon>
        <taxon>Flavimobilis</taxon>
    </lineage>
</organism>
<gene>
    <name evidence="2" type="ORF">ATL41_2278</name>
</gene>
<evidence type="ECO:0000256" key="1">
    <source>
        <dbReference type="SAM" id="Phobius"/>
    </source>
</evidence>
<keyword evidence="1" id="KW-0472">Membrane</keyword>
<protein>
    <recommendedName>
        <fullName evidence="4">O-antigen ligase</fullName>
    </recommendedName>
</protein>
<feature type="transmembrane region" description="Helical" evidence="1">
    <location>
        <begin position="238"/>
        <end position="254"/>
    </location>
</feature>
<proteinExistence type="predicted"/>
<keyword evidence="1" id="KW-1133">Transmembrane helix</keyword>
<evidence type="ECO:0000313" key="3">
    <source>
        <dbReference type="Proteomes" id="UP000221394"/>
    </source>
</evidence>
<reference evidence="2 3" key="1">
    <citation type="submission" date="2017-10" db="EMBL/GenBank/DDBJ databases">
        <title>Sequencing the genomes of 1000 actinobacteria strains.</title>
        <authorList>
            <person name="Klenk H.-P."/>
        </authorList>
    </citation>
    <scope>NUCLEOTIDE SEQUENCE [LARGE SCALE GENOMIC DNA]</scope>
    <source>
        <strain evidence="2 3">DSM 21574</strain>
    </source>
</reference>
<name>A0A2A9EGZ6_9MICO</name>
<feature type="transmembrane region" description="Helical" evidence="1">
    <location>
        <begin position="209"/>
        <end position="226"/>
    </location>
</feature>
<feature type="transmembrane region" description="Helical" evidence="1">
    <location>
        <begin position="402"/>
        <end position="423"/>
    </location>
</feature>
<feature type="transmembrane region" description="Helical" evidence="1">
    <location>
        <begin position="168"/>
        <end position="189"/>
    </location>
</feature>
<comment type="caution">
    <text evidence="2">The sequence shown here is derived from an EMBL/GenBank/DDBJ whole genome shotgun (WGS) entry which is preliminary data.</text>
</comment>
<feature type="transmembrane region" description="Helical" evidence="1">
    <location>
        <begin position="378"/>
        <end position="396"/>
    </location>
</feature>
<evidence type="ECO:0000313" key="2">
    <source>
        <dbReference type="EMBL" id="PFG37512.1"/>
    </source>
</evidence>
<accession>A0A2A9EGZ6</accession>
<dbReference type="Proteomes" id="UP000221394">
    <property type="component" value="Unassembled WGS sequence"/>
</dbReference>
<feature type="transmembrane region" description="Helical" evidence="1">
    <location>
        <begin position="351"/>
        <end position="371"/>
    </location>
</feature>
<evidence type="ECO:0008006" key="4">
    <source>
        <dbReference type="Google" id="ProtNLM"/>
    </source>
</evidence>
<feature type="transmembrane region" description="Helical" evidence="1">
    <location>
        <begin position="82"/>
        <end position="106"/>
    </location>
</feature>
<sequence length="446" mass="46804">MATVQTTGVSPASHLARRGVPVLSVVDEVALRHRLRLTQGASAFLVLIVGSWYSVLGGLTAGTALTIAVLPVVVPAALRFRGAGLLLTVGALAVANGLALSALAQVDHVVIRSVTRDAAMHVVGIVVGVAAVLWARSVWGDAWVALFFGVGMLMDGALGPTGSNAWKFAYGLPVTVVVMSLAWLTRRWYVEVGGLLLLAGVCAVQDSRSMFGLLLMATALVMWQAWRRRSRRRRSARSLLVLLAVLGAGVYQLGKALALEGALGTAAAERSARQIEQSGSLLVGSRPEMGATFALAEARPWGFGFGVVPNGLDLRAAKGGMAELGYDPDNGYVHRYMFGRGIELHSVVGDLWAWAGLLGLLLAAVMTVLLVRGLVTRLAAGVASGLLVALTLRCLWDMFFAPVYSSMSILALALGLALPLAAARARRDPAPARRVALPGSRVAAHT</sequence>
<feature type="transmembrane region" description="Helical" evidence="1">
    <location>
        <begin position="42"/>
        <end position="70"/>
    </location>
</feature>
<keyword evidence="3" id="KW-1185">Reference proteome</keyword>